<dbReference type="GO" id="GO:0009966">
    <property type="term" value="P:regulation of signal transduction"/>
    <property type="evidence" value="ECO:0007669"/>
    <property type="project" value="TreeGrafter"/>
</dbReference>
<dbReference type="GO" id="GO:0003714">
    <property type="term" value="F:transcription corepressor activity"/>
    <property type="evidence" value="ECO:0007669"/>
    <property type="project" value="InterPro"/>
</dbReference>
<dbReference type="PROSITE" id="PS50812">
    <property type="entry name" value="PWWP"/>
    <property type="match status" value="1"/>
</dbReference>
<dbReference type="GO" id="GO:0005634">
    <property type="term" value="C:nucleus"/>
    <property type="evidence" value="ECO:0007669"/>
    <property type="project" value="TreeGrafter"/>
</dbReference>
<dbReference type="EMBL" id="CAJPVJ010001392">
    <property type="protein sequence ID" value="CAG2164640.1"/>
    <property type="molecule type" value="Genomic_DNA"/>
</dbReference>
<dbReference type="PANTHER" id="PTHR46379">
    <property type="entry name" value="ZINC FINGER MYND DOMAIN-CONTAINING"/>
    <property type="match status" value="1"/>
</dbReference>
<dbReference type="SMART" id="SM00293">
    <property type="entry name" value="PWWP"/>
    <property type="match status" value="1"/>
</dbReference>
<evidence type="ECO:0000313" key="4">
    <source>
        <dbReference type="EMBL" id="CAD7643541.1"/>
    </source>
</evidence>
<name>A0A7R9QFC7_9ACAR</name>
<keyword evidence="2" id="KW-0472">Membrane</keyword>
<dbReference type="OrthoDB" id="6272564at2759"/>
<dbReference type="SUPFAM" id="SSF63748">
    <property type="entry name" value="Tudor/PWWP/MBT"/>
    <property type="match status" value="1"/>
</dbReference>
<keyword evidence="5" id="KW-1185">Reference proteome</keyword>
<sequence length="799" mass="93021">MTNILIDNTFVTKASILRLLQRYENTFKTIHEFNEFWKRVYFIVLYTYIPFLLLSLHQILFGALDMIFIPLVMAFTFASIFVSFINLITSSVLNEAKRSEQLFVRLYLTVNSLRDPNIKLKLLSQMETIGNNKLSIGFSCGNHFFMNSLNAFKVYVIFCRIWHKMMSRLQPNGGYYRRNGPEVTQRLWTCLRKTSGYETNRRQFMSKLWLQNSDVFADEKHLKTVVDNALDDRLVAEDKVLSSPNTSRGYRLVPSMDRRRLFADQTSDWYCFECHSCEPDLPLMACKSCFRAIHEKCIHSSEAAISGETIATQSSDNKTVVNTEEFECQYCRRKTMVYPLADSRVADRLDQMSAEEMRELIKTFYATLESSMASEVDVYQRFPLAMTAETSVHIFYYMDLPLIRRKVFELQNYTTFAELESDLRHFCHNFAVINGQQLIRPFVDGLNAELKELTHCLTCYLYSRAPVDQRLEPEDWFTRVCQPPHRLVYAKVSNYPYWPAKVIEWRRESKECLVQFFEPKLFCRAVVTEDKTKDIEYMFDAKHVMNGKMNTSFALLCKHLSNLRQFDPNFQYEKTLNRLQRLLSKEVHKKKSKSLMGLKVETNLNPKNETMNSLKRKWSKEVVDRYDLSVDQLPDISDSFYDKVVKQMNGNTNVTTTCELASSSGSDTDRPDQVLTPPVNSGVKKVALDLSRNKKDTTSEPPFKRLNAHKSVQNKAISTTEPLPQISESDKKLDVQFKDTHSQDERNKALEALYDRVSLDHPDLPTYKLIREGNLNVNQKYNLLVGLMQKFLTPILGKR</sequence>
<dbReference type="GO" id="GO:0034243">
    <property type="term" value="P:regulation of transcription elongation by RNA polymerase II"/>
    <property type="evidence" value="ECO:0007669"/>
    <property type="project" value="InterPro"/>
</dbReference>
<evidence type="ECO:0000259" key="3">
    <source>
        <dbReference type="PROSITE" id="PS50812"/>
    </source>
</evidence>
<dbReference type="InterPro" id="IPR047269">
    <property type="entry name" value="ZMY11"/>
</dbReference>
<keyword evidence="2" id="KW-1133">Transmembrane helix</keyword>
<evidence type="ECO:0000313" key="5">
    <source>
        <dbReference type="Proteomes" id="UP000728032"/>
    </source>
</evidence>
<feature type="domain" description="PWWP" evidence="3">
    <location>
        <begin position="484"/>
        <end position="531"/>
    </location>
</feature>
<accession>A0A7R9QFC7</accession>
<reference evidence="4" key="1">
    <citation type="submission" date="2020-11" db="EMBL/GenBank/DDBJ databases">
        <authorList>
            <person name="Tran Van P."/>
        </authorList>
    </citation>
    <scope>NUCLEOTIDE SEQUENCE</scope>
</reference>
<evidence type="ECO:0000256" key="2">
    <source>
        <dbReference type="SAM" id="Phobius"/>
    </source>
</evidence>
<feature type="transmembrane region" description="Helical" evidence="2">
    <location>
        <begin position="40"/>
        <end position="61"/>
    </location>
</feature>
<feature type="transmembrane region" description="Helical" evidence="2">
    <location>
        <begin position="67"/>
        <end position="88"/>
    </location>
</feature>
<evidence type="ECO:0000256" key="1">
    <source>
        <dbReference type="SAM" id="MobiDB-lite"/>
    </source>
</evidence>
<proteinExistence type="predicted"/>
<dbReference type="InterPro" id="IPR000313">
    <property type="entry name" value="PWWP_dom"/>
</dbReference>
<dbReference type="AlphaFoldDB" id="A0A7R9QFC7"/>
<dbReference type="Proteomes" id="UP000728032">
    <property type="component" value="Unassembled WGS sequence"/>
</dbReference>
<feature type="region of interest" description="Disordered" evidence="1">
    <location>
        <begin position="660"/>
        <end position="679"/>
    </location>
</feature>
<protein>
    <recommendedName>
        <fullName evidence="3">PWWP domain-containing protein</fullName>
    </recommendedName>
</protein>
<dbReference type="PANTHER" id="PTHR46379:SF1">
    <property type="entry name" value="ZINC FINGER MYND DOMAIN-CONTAINING PROTEIN 11"/>
    <property type="match status" value="1"/>
</dbReference>
<organism evidence="4">
    <name type="scientific">Oppiella nova</name>
    <dbReference type="NCBI Taxonomy" id="334625"/>
    <lineage>
        <taxon>Eukaryota</taxon>
        <taxon>Metazoa</taxon>
        <taxon>Ecdysozoa</taxon>
        <taxon>Arthropoda</taxon>
        <taxon>Chelicerata</taxon>
        <taxon>Arachnida</taxon>
        <taxon>Acari</taxon>
        <taxon>Acariformes</taxon>
        <taxon>Sarcoptiformes</taxon>
        <taxon>Oribatida</taxon>
        <taxon>Brachypylina</taxon>
        <taxon>Oppioidea</taxon>
        <taxon>Oppiidae</taxon>
        <taxon>Oppiella</taxon>
    </lineage>
</organism>
<keyword evidence="2" id="KW-0812">Transmembrane</keyword>
<dbReference type="Gene3D" id="2.30.30.140">
    <property type="match status" value="1"/>
</dbReference>
<gene>
    <name evidence="4" type="ORF">ONB1V03_LOCUS4190</name>
</gene>
<dbReference type="EMBL" id="OC916217">
    <property type="protein sequence ID" value="CAD7643541.1"/>
    <property type="molecule type" value="Genomic_DNA"/>
</dbReference>